<dbReference type="AlphaFoldDB" id="A0A7S4T8C5"/>
<evidence type="ECO:0000256" key="1">
    <source>
        <dbReference type="SAM" id="MobiDB-lite"/>
    </source>
</evidence>
<evidence type="ECO:0000313" key="2">
    <source>
        <dbReference type="EMBL" id="CAE4668484.1"/>
    </source>
</evidence>
<organism evidence="2">
    <name type="scientific">Alexandrium monilatum</name>
    <dbReference type="NCBI Taxonomy" id="311494"/>
    <lineage>
        <taxon>Eukaryota</taxon>
        <taxon>Sar</taxon>
        <taxon>Alveolata</taxon>
        <taxon>Dinophyceae</taxon>
        <taxon>Gonyaulacales</taxon>
        <taxon>Pyrocystaceae</taxon>
        <taxon>Alexandrium</taxon>
    </lineage>
</organism>
<proteinExistence type="predicted"/>
<sequence>MKTAKAMKAVMKKPGTKGMKAMKAMKARKSKVARGKLAKSQVYKGRRERTSGGLKASDIIRNKSGKFVSKRASAAGKNKPWPKAVAAARKALGLTGFVAINRGPEGKALYAKAKAILAA</sequence>
<dbReference type="Pfam" id="PF19060">
    <property type="entry name" value="DVNP"/>
    <property type="match status" value="1"/>
</dbReference>
<accession>A0A7S4T8C5</accession>
<dbReference type="InterPro" id="IPR043928">
    <property type="entry name" value="DNVP"/>
</dbReference>
<feature type="compositionally biased region" description="Basic residues" evidence="1">
    <location>
        <begin position="23"/>
        <end position="37"/>
    </location>
</feature>
<reference evidence="2" key="1">
    <citation type="submission" date="2021-01" db="EMBL/GenBank/DDBJ databases">
        <authorList>
            <person name="Corre E."/>
            <person name="Pelletier E."/>
            <person name="Niang G."/>
            <person name="Scheremetjew M."/>
            <person name="Finn R."/>
            <person name="Kale V."/>
            <person name="Holt S."/>
            <person name="Cochrane G."/>
            <person name="Meng A."/>
            <person name="Brown T."/>
            <person name="Cohen L."/>
        </authorList>
    </citation>
    <scope>NUCLEOTIDE SEQUENCE</scope>
    <source>
        <strain evidence="2">CCMP3105</strain>
    </source>
</reference>
<dbReference type="GO" id="GO:0051276">
    <property type="term" value="P:chromosome organization"/>
    <property type="evidence" value="ECO:0007669"/>
    <property type="project" value="InterPro"/>
</dbReference>
<feature type="region of interest" description="Disordered" evidence="1">
    <location>
        <begin position="1"/>
        <end position="53"/>
    </location>
</feature>
<gene>
    <name evidence="2" type="ORF">AMON00008_LOCUS64414</name>
</gene>
<dbReference type="EMBL" id="HBNR01089787">
    <property type="protein sequence ID" value="CAE4668484.1"/>
    <property type="molecule type" value="Transcribed_RNA"/>
</dbReference>
<name>A0A7S4T8C5_9DINO</name>
<dbReference type="GO" id="GO:0003677">
    <property type="term" value="F:DNA binding"/>
    <property type="evidence" value="ECO:0007669"/>
    <property type="project" value="InterPro"/>
</dbReference>
<protein>
    <submittedName>
        <fullName evidence="2">Uncharacterized protein</fullName>
    </submittedName>
</protein>